<dbReference type="RefSeq" id="WP_006807769.1">
    <property type="nucleotide sequence ID" value="NZ_AP019822.1"/>
</dbReference>
<name>A0A510JDN7_9FUSO</name>
<evidence type="ECO:0000313" key="1">
    <source>
        <dbReference type="EMBL" id="BBM36581.1"/>
    </source>
</evidence>
<organism evidence="1 2">
    <name type="scientific">Pseudoleptotrichia goodfellowii</name>
    <dbReference type="NCBI Taxonomy" id="157692"/>
    <lineage>
        <taxon>Bacteria</taxon>
        <taxon>Fusobacteriati</taxon>
        <taxon>Fusobacteriota</taxon>
        <taxon>Fusobacteriia</taxon>
        <taxon>Fusobacteriales</taxon>
        <taxon>Leptotrichiaceae</taxon>
        <taxon>Pseudoleptotrichia</taxon>
    </lineage>
</organism>
<evidence type="ECO:0000313" key="2">
    <source>
        <dbReference type="Proteomes" id="UP000321606"/>
    </source>
</evidence>
<dbReference type="STRING" id="714315.GCA_000516535_01532"/>
<proteinExistence type="predicted"/>
<dbReference type="InterPro" id="IPR008979">
    <property type="entry name" value="Galactose-bd-like_sf"/>
</dbReference>
<gene>
    <name evidence="1" type="ORF">JCM16774_1525</name>
</gene>
<dbReference type="AlphaFoldDB" id="A0A510JDN7"/>
<evidence type="ECO:0008006" key="3">
    <source>
        <dbReference type="Google" id="ProtNLM"/>
    </source>
</evidence>
<reference evidence="1 2" key="1">
    <citation type="submission" date="2019-07" db="EMBL/GenBank/DDBJ databases">
        <title>Complete Genome Sequence of Leptotrichia goodfellowii Strain JCM 16774.</title>
        <authorList>
            <person name="Watanabe S."/>
            <person name="Cui L."/>
        </authorList>
    </citation>
    <scope>NUCLEOTIDE SEQUENCE [LARGE SCALE GENOMIC DNA]</scope>
    <source>
        <strain evidence="1 2">JCM16774</strain>
    </source>
</reference>
<sequence>MNISIEILDRNNEIKLGKNDYEKELRPMQVKGEDLVYLATQVMSIQSGDKICVKVEKEGQYLFVKLDETLNESLIYLSGTEWIYEPLFVLNGLEAAPEEAFKAKRHYIQVRLAKDYEINAYRNLALNTHDQKEDSGAYPHAYANVETRNDSTFFAKNAIDGIFANNNHGSYPYQSWGINRQKDAALTIDFGRNVKLNQIGLTLRADFPHDSYWKQVTVSFDSGEKMIFDLKKESKPQYFSFSDIITKKIVLENLIKSEEDDSPFPALTQIECFGINA</sequence>
<protein>
    <recommendedName>
        <fullName evidence="3">Carbohydrate-binding protein</fullName>
    </recommendedName>
</protein>
<dbReference type="KEGG" id="lgo:JCM16774_1525"/>
<dbReference type="EMBL" id="AP019822">
    <property type="protein sequence ID" value="BBM36581.1"/>
    <property type="molecule type" value="Genomic_DNA"/>
</dbReference>
<dbReference type="SUPFAM" id="SSF49785">
    <property type="entry name" value="Galactose-binding domain-like"/>
    <property type="match status" value="1"/>
</dbReference>
<accession>A0A510JDN7</accession>
<dbReference type="Proteomes" id="UP000321606">
    <property type="component" value="Chromosome"/>
</dbReference>